<dbReference type="Proteomes" id="UP000193061">
    <property type="component" value="Unassembled WGS sequence"/>
</dbReference>
<dbReference type="EMBL" id="FWFX01000008">
    <property type="protein sequence ID" value="SLN52514.1"/>
    <property type="molecule type" value="Genomic_DNA"/>
</dbReference>
<reference evidence="2 3" key="1">
    <citation type="submission" date="2017-03" db="EMBL/GenBank/DDBJ databases">
        <authorList>
            <person name="Afonso C.L."/>
            <person name="Miller P.J."/>
            <person name="Scott M.A."/>
            <person name="Spackman E."/>
            <person name="Goraichik I."/>
            <person name="Dimitrov K.M."/>
            <person name="Suarez D.L."/>
            <person name="Swayne D.E."/>
        </authorList>
    </citation>
    <scope>NUCLEOTIDE SEQUENCE [LARGE SCALE GENOMIC DNA]</scope>
    <source>
        <strain evidence="2 3">CECT 7450</strain>
    </source>
</reference>
<name>A0A1X6ZIP8_9RHOB</name>
<dbReference type="RefSeq" id="WP_085806271.1">
    <property type="nucleotide sequence ID" value="NZ_FWFX01000008.1"/>
</dbReference>
<sequence length="365" mass="40143">MNSTEDAIRRQQIRDAGFDDYEIDFYGLIDKTEGEIFSYLSNYFCFTQFIDKLNGSQKEILKDKVAAQYFLNGSGINTPQLIGVWHPVFGMTGDGRSMTTIAQFSSELLNFLKDSDPLEVIFKPRAGDCGEGVVGGTFLKSATNDVVAMIAGEPYSVEKFFAGLPDISGDASQGWVVQVKVQQHPDMARLNPSSLNTVRALTFVPLLQDGSAEGTSVKLDHVRLRVGRSDSIIDNWSKGGLLIEIDRDSGTLKQGRFALEFGGGLVEEHPDSKLNFVGLEVPFWDEVVALCVKAAKAFPSVRAIGWDVAITKDGPMIIEGNPNWGTRTIQAFGKGYLTPEFRARFESEGIQMPAAMLPPKRKLPK</sequence>
<evidence type="ECO:0000259" key="1">
    <source>
        <dbReference type="Pfam" id="PF14397"/>
    </source>
</evidence>
<proteinExistence type="predicted"/>
<accession>A0A1X6ZIP8</accession>
<feature type="domain" description="Alpha-L-glutamate ligase-related protein ATP-grasp" evidence="1">
    <location>
        <begin position="47"/>
        <end position="334"/>
    </location>
</feature>
<dbReference type="InterPro" id="IPR039523">
    <property type="entry name" value="RimK-rel_E_lig_ATP-grasp"/>
</dbReference>
<dbReference type="Gene3D" id="3.30.470.20">
    <property type="entry name" value="ATP-grasp fold, B domain"/>
    <property type="match status" value="1"/>
</dbReference>
<dbReference type="Pfam" id="PF14397">
    <property type="entry name" value="ATPgrasp_ST"/>
    <property type="match status" value="1"/>
</dbReference>
<dbReference type="SUPFAM" id="SSF56059">
    <property type="entry name" value="Glutathione synthetase ATP-binding domain-like"/>
    <property type="match status" value="1"/>
</dbReference>
<evidence type="ECO:0000313" key="2">
    <source>
        <dbReference type="EMBL" id="SLN52514.1"/>
    </source>
</evidence>
<protein>
    <recommendedName>
        <fullName evidence="1">Alpha-L-glutamate ligase-related protein ATP-grasp domain-containing protein</fullName>
    </recommendedName>
</protein>
<dbReference type="AlphaFoldDB" id="A0A1X6ZIP8"/>
<evidence type="ECO:0000313" key="3">
    <source>
        <dbReference type="Proteomes" id="UP000193061"/>
    </source>
</evidence>
<gene>
    <name evidence="2" type="ORF">ROA7450_02641</name>
</gene>
<dbReference type="OrthoDB" id="8736147at2"/>
<keyword evidence="3" id="KW-1185">Reference proteome</keyword>
<organism evidence="2 3">
    <name type="scientific">Roseovarius albus</name>
    <dbReference type="NCBI Taxonomy" id="1247867"/>
    <lineage>
        <taxon>Bacteria</taxon>
        <taxon>Pseudomonadati</taxon>
        <taxon>Pseudomonadota</taxon>
        <taxon>Alphaproteobacteria</taxon>
        <taxon>Rhodobacterales</taxon>
        <taxon>Roseobacteraceae</taxon>
        <taxon>Roseovarius</taxon>
    </lineage>
</organism>